<dbReference type="EMBL" id="JAAAUY010000322">
    <property type="protein sequence ID" value="KAF9331446.1"/>
    <property type="molecule type" value="Genomic_DNA"/>
</dbReference>
<evidence type="ECO:0000313" key="1">
    <source>
        <dbReference type="EMBL" id="KAF9331446.1"/>
    </source>
</evidence>
<organism evidence="1 2">
    <name type="scientific">Podila minutissima</name>
    <dbReference type="NCBI Taxonomy" id="64525"/>
    <lineage>
        <taxon>Eukaryota</taxon>
        <taxon>Fungi</taxon>
        <taxon>Fungi incertae sedis</taxon>
        <taxon>Mucoromycota</taxon>
        <taxon>Mortierellomycotina</taxon>
        <taxon>Mortierellomycetes</taxon>
        <taxon>Mortierellales</taxon>
        <taxon>Mortierellaceae</taxon>
        <taxon>Podila</taxon>
    </lineage>
</organism>
<protein>
    <submittedName>
        <fullName evidence="1">Uncharacterized protein</fullName>
    </submittedName>
</protein>
<gene>
    <name evidence="1" type="ORF">BG006_005705</name>
</gene>
<name>A0A9P5SMN9_9FUNG</name>
<accession>A0A9P5SMN9</accession>
<reference evidence="1" key="1">
    <citation type="journal article" date="2020" name="Fungal Divers.">
        <title>Resolving the Mortierellaceae phylogeny through synthesis of multi-gene phylogenetics and phylogenomics.</title>
        <authorList>
            <person name="Vandepol N."/>
            <person name="Liber J."/>
            <person name="Desiro A."/>
            <person name="Na H."/>
            <person name="Kennedy M."/>
            <person name="Barry K."/>
            <person name="Grigoriev I.V."/>
            <person name="Miller A.N."/>
            <person name="O'Donnell K."/>
            <person name="Stajich J.E."/>
            <person name="Bonito G."/>
        </authorList>
    </citation>
    <scope>NUCLEOTIDE SEQUENCE</scope>
    <source>
        <strain evidence="1">NVP1</strain>
    </source>
</reference>
<dbReference type="Proteomes" id="UP000696485">
    <property type="component" value="Unassembled WGS sequence"/>
</dbReference>
<proteinExistence type="predicted"/>
<sequence length="142" mass="16005">MAITPTQAQHPSSGYTFQDNDQISIHSPKFAHMLWHKTGLRNRWFETSRPRNNKRILHAVGLSSNIRFYQYTASQSFGAHYGESVVEDLEEGTVSEYTALIYFNGERDSDLLSGGNVFDSKGKKPIPDCIHNINGTRNGISK</sequence>
<evidence type="ECO:0000313" key="2">
    <source>
        <dbReference type="Proteomes" id="UP000696485"/>
    </source>
</evidence>
<comment type="caution">
    <text evidence="1">The sequence shown here is derived from an EMBL/GenBank/DDBJ whole genome shotgun (WGS) entry which is preliminary data.</text>
</comment>
<keyword evidence="2" id="KW-1185">Reference proteome</keyword>
<dbReference type="AlphaFoldDB" id="A0A9P5SMN9"/>